<accession>B4FIP9</accession>
<dbReference type="EMBL" id="BT036987">
    <property type="protein sequence ID" value="ACF81992.1"/>
    <property type="molecule type" value="mRNA"/>
</dbReference>
<proteinExistence type="evidence at transcript level"/>
<protein>
    <submittedName>
        <fullName evidence="1">Uncharacterized protein</fullName>
    </submittedName>
</protein>
<organism evidence="1">
    <name type="scientific">Zea mays</name>
    <name type="common">Maize</name>
    <dbReference type="NCBI Taxonomy" id="4577"/>
    <lineage>
        <taxon>Eukaryota</taxon>
        <taxon>Viridiplantae</taxon>
        <taxon>Streptophyta</taxon>
        <taxon>Embryophyta</taxon>
        <taxon>Tracheophyta</taxon>
        <taxon>Spermatophyta</taxon>
        <taxon>Magnoliopsida</taxon>
        <taxon>Liliopsida</taxon>
        <taxon>Poales</taxon>
        <taxon>Poaceae</taxon>
        <taxon>PACMAD clade</taxon>
        <taxon>Panicoideae</taxon>
        <taxon>Andropogonodae</taxon>
        <taxon>Andropogoneae</taxon>
        <taxon>Tripsacinae</taxon>
        <taxon>Zea</taxon>
    </lineage>
</organism>
<sequence length="145" mass="15909">MPRCSCDHRVLSPSGPPDGVRWCSPEGSASRSSLPVTLPSESGRPWWCRRSCLLPAAIAGVQPHGGWHPFTALRLQGFSSCSPAAVPRRWSPRRMTTNFVVGRSKPGCGFPPALSFKDVHHPRWGGRHVELGFCLPRGPVARFFL</sequence>
<evidence type="ECO:0000313" key="1">
    <source>
        <dbReference type="EMBL" id="ACF81992.1"/>
    </source>
</evidence>
<dbReference type="AlphaFoldDB" id="B4FIP9"/>
<name>B4FIP9_MAIZE</name>
<reference evidence="1" key="1">
    <citation type="journal article" date="2009" name="PLoS Genet.">
        <title>Sequencing, mapping, and analysis of 27,455 maize full-length cDNAs.</title>
        <authorList>
            <person name="Soderlund C."/>
            <person name="Descour A."/>
            <person name="Kudrna D."/>
            <person name="Bomhoff M."/>
            <person name="Boyd L."/>
            <person name="Currie J."/>
            <person name="Angelova A."/>
            <person name="Collura K."/>
            <person name="Wissotski M."/>
            <person name="Ashley E."/>
            <person name="Morrow D."/>
            <person name="Fernandes J."/>
            <person name="Walbot V."/>
            <person name="Yu Y."/>
        </authorList>
    </citation>
    <scope>NUCLEOTIDE SEQUENCE</scope>
    <source>
        <strain evidence="1">B73</strain>
    </source>
</reference>